<evidence type="ECO:0000256" key="5">
    <source>
        <dbReference type="ARBA" id="ARBA00022701"/>
    </source>
</evidence>
<keyword evidence="3" id="KW-0963">Cytoplasm</keyword>
<keyword evidence="5" id="KW-0493">Microtubule</keyword>
<keyword evidence="6" id="KW-0677">Repeat</keyword>
<keyword evidence="9" id="KW-0206">Cytoskeleton</keyword>
<dbReference type="PROSITE" id="PS50294">
    <property type="entry name" value="WD_REPEATS_REGION"/>
    <property type="match status" value="1"/>
</dbReference>
<feature type="region of interest" description="Disordered" evidence="12">
    <location>
        <begin position="27"/>
        <end position="46"/>
    </location>
</feature>
<keyword evidence="13" id="KW-1185">Reference proteome</keyword>
<dbReference type="WBParaSite" id="maker-uti_cns_0001251-snap-gene-0.12-mRNA-1">
    <property type="protein sequence ID" value="maker-uti_cns_0001251-snap-gene-0.12-mRNA-1"/>
    <property type="gene ID" value="maker-uti_cns_0001251-snap-gene-0.12"/>
</dbReference>
<feature type="region of interest" description="Disordered" evidence="12">
    <location>
        <begin position="68"/>
        <end position="88"/>
    </location>
</feature>
<evidence type="ECO:0000256" key="2">
    <source>
        <dbReference type="ARBA" id="ARBA00011059"/>
    </source>
</evidence>
<keyword evidence="4 11" id="KW-0853">WD repeat</keyword>
<evidence type="ECO:0000256" key="8">
    <source>
        <dbReference type="ARBA" id="ARBA00023175"/>
    </source>
</evidence>
<dbReference type="GO" id="GO:0003341">
    <property type="term" value="P:cilium movement"/>
    <property type="evidence" value="ECO:0007669"/>
    <property type="project" value="TreeGrafter"/>
</dbReference>
<dbReference type="SUPFAM" id="SSF50978">
    <property type="entry name" value="WD40 repeat-like"/>
    <property type="match status" value="1"/>
</dbReference>
<evidence type="ECO:0000256" key="6">
    <source>
        <dbReference type="ARBA" id="ARBA00022737"/>
    </source>
</evidence>
<dbReference type="InterPro" id="IPR050687">
    <property type="entry name" value="Dynein_IC"/>
</dbReference>
<dbReference type="GO" id="GO:0036158">
    <property type="term" value="P:outer dynein arm assembly"/>
    <property type="evidence" value="ECO:0007669"/>
    <property type="project" value="TreeGrafter"/>
</dbReference>
<comment type="subcellular location">
    <subcellularLocation>
        <location evidence="1">Cytoplasm</location>
        <location evidence="1">Cytoskeleton</location>
        <location evidence="1">Cilium axoneme</location>
    </subcellularLocation>
</comment>
<evidence type="ECO:0000256" key="9">
    <source>
        <dbReference type="ARBA" id="ARBA00023212"/>
    </source>
</evidence>
<sequence length="483" mass="54594">DEDAPAPAASGKKLTNQFNFCERATQTYNNPLRERENQTEPPPRVNFSQTANQWIIFDAYQADFEKNQEKGKEKKGGGAGKGAEEKARKRLTVMDTQADDLAKIEHAVKMLERMVNQNSFDEIAQDFKYWEDPSDEFRDQQGTLLPLWKFGYEKARKLAVTSITWSPKYHDLFAIAYGSYDFMKQTRGLLCFYSLKNPSHPEYVFETDSAVLTAALHPEYPHMLCAGLYDGSVAVYSAVQKKRGPLYQSSARTGKHTDPVWQVCWAKDDLDNNMNFYTAPAPMNDLVSQDVIKLELEGGPVEGPDGIKLENLASGTTFDFHREASHLFLVGTEEGKVFKCSTAYSSQYLQTYDAHHMAVYKVTWNPFHPSIFMTCSADWTVKIWDHNKTEPVFVFDLNSPVGDAAWSPYSSTVFAAVTADGKVHVFDLNINKYEALCEQVVAQKKKAKLTHIDFNPKHPILIVGDDRGHISSLKLSPNLRKLP</sequence>
<accession>A0A1I8GB52</accession>
<reference evidence="14" key="1">
    <citation type="submission" date="2016-11" db="UniProtKB">
        <authorList>
            <consortium name="WormBaseParasite"/>
        </authorList>
    </citation>
    <scope>IDENTIFICATION</scope>
</reference>
<evidence type="ECO:0000256" key="12">
    <source>
        <dbReference type="SAM" id="MobiDB-lite"/>
    </source>
</evidence>
<evidence type="ECO:0000256" key="7">
    <source>
        <dbReference type="ARBA" id="ARBA00023017"/>
    </source>
</evidence>
<evidence type="ECO:0000256" key="4">
    <source>
        <dbReference type="ARBA" id="ARBA00022574"/>
    </source>
</evidence>
<evidence type="ECO:0000256" key="11">
    <source>
        <dbReference type="PROSITE-ProRule" id="PRU00221"/>
    </source>
</evidence>
<feature type="repeat" description="WD" evidence="11">
    <location>
        <begin position="352"/>
        <end position="394"/>
    </location>
</feature>
<dbReference type="InterPro" id="IPR036322">
    <property type="entry name" value="WD40_repeat_dom_sf"/>
</dbReference>
<comment type="similarity">
    <text evidence="2">Belongs to the dynein intermediate chain family.</text>
</comment>
<protein>
    <submittedName>
        <fullName evidence="14">WD_REPEATS_REGION domain-containing protein</fullName>
    </submittedName>
</protein>
<dbReference type="FunFam" id="2.130.10.10:FF:000251">
    <property type="entry name" value="Dynein axonemal intermediate chain 1"/>
    <property type="match status" value="1"/>
</dbReference>
<evidence type="ECO:0000313" key="14">
    <source>
        <dbReference type="WBParaSite" id="maker-uti_cns_0001251-snap-gene-0.12-mRNA-1"/>
    </source>
</evidence>
<dbReference type="Proteomes" id="UP000095280">
    <property type="component" value="Unplaced"/>
</dbReference>
<name>A0A1I8GB52_9PLAT</name>
<dbReference type="Pfam" id="PF00400">
    <property type="entry name" value="WD40"/>
    <property type="match status" value="2"/>
</dbReference>
<dbReference type="GO" id="GO:0045503">
    <property type="term" value="F:dynein light chain binding"/>
    <property type="evidence" value="ECO:0007669"/>
    <property type="project" value="TreeGrafter"/>
</dbReference>
<proteinExistence type="inferred from homology"/>
<dbReference type="PROSITE" id="PS50082">
    <property type="entry name" value="WD_REPEATS_2"/>
    <property type="match status" value="1"/>
</dbReference>
<dbReference type="GO" id="GO:0005874">
    <property type="term" value="C:microtubule"/>
    <property type="evidence" value="ECO:0007669"/>
    <property type="project" value="UniProtKB-KW"/>
</dbReference>
<dbReference type="PANTHER" id="PTHR12442:SF11">
    <property type="entry name" value="DYNEIN AXONEMAL INTERMEDIATE CHAIN 1"/>
    <property type="match status" value="1"/>
</dbReference>
<dbReference type="PANTHER" id="PTHR12442">
    <property type="entry name" value="DYNEIN INTERMEDIATE CHAIN"/>
    <property type="match status" value="1"/>
</dbReference>
<dbReference type="GO" id="GO:0036157">
    <property type="term" value="C:outer dynein arm"/>
    <property type="evidence" value="ECO:0007669"/>
    <property type="project" value="TreeGrafter"/>
</dbReference>
<keyword evidence="7" id="KW-0243">Dynein</keyword>
<dbReference type="Gene3D" id="2.130.10.10">
    <property type="entry name" value="YVTN repeat-like/Quinoprotein amine dehydrogenase"/>
    <property type="match status" value="2"/>
</dbReference>
<dbReference type="InterPro" id="IPR001680">
    <property type="entry name" value="WD40_rpt"/>
</dbReference>
<dbReference type="AlphaFoldDB" id="A0A1I8GB52"/>
<evidence type="ECO:0000256" key="10">
    <source>
        <dbReference type="ARBA" id="ARBA00023273"/>
    </source>
</evidence>
<dbReference type="SMART" id="SM00320">
    <property type="entry name" value="WD40"/>
    <property type="match status" value="3"/>
</dbReference>
<feature type="compositionally biased region" description="Basic and acidic residues" evidence="12">
    <location>
        <begin position="68"/>
        <end position="87"/>
    </location>
</feature>
<organism evidence="13 14">
    <name type="scientific">Macrostomum lignano</name>
    <dbReference type="NCBI Taxonomy" id="282301"/>
    <lineage>
        <taxon>Eukaryota</taxon>
        <taxon>Metazoa</taxon>
        <taxon>Spiralia</taxon>
        <taxon>Lophotrochozoa</taxon>
        <taxon>Platyhelminthes</taxon>
        <taxon>Rhabditophora</taxon>
        <taxon>Macrostomorpha</taxon>
        <taxon>Macrostomida</taxon>
        <taxon>Macrostomidae</taxon>
        <taxon>Macrostomum</taxon>
    </lineage>
</organism>
<evidence type="ECO:0000313" key="13">
    <source>
        <dbReference type="Proteomes" id="UP000095280"/>
    </source>
</evidence>
<evidence type="ECO:0000256" key="1">
    <source>
        <dbReference type="ARBA" id="ARBA00004430"/>
    </source>
</evidence>
<dbReference type="InterPro" id="IPR015943">
    <property type="entry name" value="WD40/YVTN_repeat-like_dom_sf"/>
</dbReference>
<keyword evidence="8" id="KW-0505">Motor protein</keyword>
<keyword evidence="10" id="KW-0966">Cell projection</keyword>
<evidence type="ECO:0000256" key="3">
    <source>
        <dbReference type="ARBA" id="ARBA00022490"/>
    </source>
</evidence>
<dbReference type="GO" id="GO:0045504">
    <property type="term" value="F:dynein heavy chain binding"/>
    <property type="evidence" value="ECO:0007669"/>
    <property type="project" value="TreeGrafter"/>
</dbReference>